<reference evidence="2" key="1">
    <citation type="submission" date="2022-07" db="EMBL/GenBank/DDBJ databases">
        <title>Phylogenomic reconstructions and comparative analyses of Kickxellomycotina fungi.</title>
        <authorList>
            <person name="Reynolds N.K."/>
            <person name="Stajich J.E."/>
            <person name="Barry K."/>
            <person name="Grigoriev I.V."/>
            <person name="Crous P."/>
            <person name="Smith M.E."/>
        </authorList>
    </citation>
    <scope>NUCLEOTIDE SEQUENCE</scope>
    <source>
        <strain evidence="2">RSA 1196</strain>
    </source>
</reference>
<protein>
    <submittedName>
        <fullName evidence="2">Uncharacterized protein</fullName>
    </submittedName>
</protein>
<dbReference type="EMBL" id="JANBPY010000666">
    <property type="protein sequence ID" value="KAJ1964756.1"/>
    <property type="molecule type" value="Genomic_DNA"/>
</dbReference>
<gene>
    <name evidence="2" type="ORF">IWQ62_002846</name>
</gene>
<evidence type="ECO:0000313" key="3">
    <source>
        <dbReference type="Proteomes" id="UP001150925"/>
    </source>
</evidence>
<sequence length="136" mass="14450">MAFKLFLAIALGALATTATAEIPSDVVDCVADCPSAHDNNCAANCTGIPAEVLENLGSCAYNCVTAKSNNPRALVKCISGCINDFNSQSPYSYGELIDAMFDILEDSIPDTNDVDDNTYWTGKNVTRNDTNVGTQQ</sequence>
<name>A0A9W8AVX7_9FUNG</name>
<keyword evidence="1" id="KW-0732">Signal</keyword>
<feature type="signal peptide" evidence="1">
    <location>
        <begin position="1"/>
        <end position="20"/>
    </location>
</feature>
<comment type="caution">
    <text evidence="2">The sequence shown here is derived from an EMBL/GenBank/DDBJ whole genome shotgun (WGS) entry which is preliminary data.</text>
</comment>
<evidence type="ECO:0000256" key="1">
    <source>
        <dbReference type="SAM" id="SignalP"/>
    </source>
</evidence>
<evidence type="ECO:0000313" key="2">
    <source>
        <dbReference type="EMBL" id="KAJ1964756.1"/>
    </source>
</evidence>
<dbReference type="Proteomes" id="UP001150925">
    <property type="component" value="Unassembled WGS sequence"/>
</dbReference>
<proteinExistence type="predicted"/>
<dbReference type="AlphaFoldDB" id="A0A9W8AVX7"/>
<accession>A0A9W8AVX7</accession>
<keyword evidence="3" id="KW-1185">Reference proteome</keyword>
<organism evidence="2 3">
    <name type="scientific">Dispira parvispora</name>
    <dbReference type="NCBI Taxonomy" id="1520584"/>
    <lineage>
        <taxon>Eukaryota</taxon>
        <taxon>Fungi</taxon>
        <taxon>Fungi incertae sedis</taxon>
        <taxon>Zoopagomycota</taxon>
        <taxon>Kickxellomycotina</taxon>
        <taxon>Dimargaritomycetes</taxon>
        <taxon>Dimargaritales</taxon>
        <taxon>Dimargaritaceae</taxon>
        <taxon>Dispira</taxon>
    </lineage>
</organism>
<feature type="chain" id="PRO_5040985291" evidence="1">
    <location>
        <begin position="21"/>
        <end position="136"/>
    </location>
</feature>